<dbReference type="Proteomes" id="UP000199600">
    <property type="component" value="Unassembled WGS sequence"/>
</dbReference>
<evidence type="ECO:0000313" key="11">
    <source>
        <dbReference type="Proteomes" id="UP000199600"/>
    </source>
</evidence>
<protein>
    <recommendedName>
        <fullName evidence="3">methylated-DNA--[protein]-cysteine S-methyltransferase</fullName>
        <ecNumber evidence="3">2.1.1.63</ecNumber>
    </recommendedName>
</protein>
<evidence type="ECO:0000256" key="2">
    <source>
        <dbReference type="ARBA" id="ARBA00008711"/>
    </source>
</evidence>
<dbReference type="AlphaFoldDB" id="A0A1A8XXP7"/>
<feature type="domain" description="HTH araC/xylS-type" evidence="9">
    <location>
        <begin position="1"/>
        <end position="73"/>
    </location>
</feature>
<dbReference type="NCBIfam" id="TIGR00589">
    <property type="entry name" value="ogt"/>
    <property type="match status" value="1"/>
</dbReference>
<evidence type="ECO:0000256" key="6">
    <source>
        <dbReference type="ARBA" id="ARBA00022763"/>
    </source>
</evidence>
<dbReference type="Gene3D" id="1.10.10.10">
    <property type="entry name" value="Winged helix-like DNA-binding domain superfamily/Winged helix DNA-binding domain"/>
    <property type="match status" value="1"/>
</dbReference>
<evidence type="ECO:0000256" key="3">
    <source>
        <dbReference type="ARBA" id="ARBA00011918"/>
    </source>
</evidence>
<dbReference type="InterPro" id="IPR001497">
    <property type="entry name" value="MethylDNA_cys_MeTrfase_AS"/>
</dbReference>
<evidence type="ECO:0000256" key="1">
    <source>
        <dbReference type="ARBA" id="ARBA00001286"/>
    </source>
</evidence>
<keyword evidence="7" id="KW-0234">DNA repair</keyword>
<keyword evidence="5 10" id="KW-0808">Transferase</keyword>
<dbReference type="PROSITE" id="PS01124">
    <property type="entry name" value="HTH_ARAC_FAMILY_2"/>
    <property type="match status" value="1"/>
</dbReference>
<dbReference type="GO" id="GO:0006281">
    <property type="term" value="P:DNA repair"/>
    <property type="evidence" value="ECO:0007669"/>
    <property type="project" value="UniProtKB-KW"/>
</dbReference>
<dbReference type="InterPro" id="IPR036631">
    <property type="entry name" value="MGMT_N_sf"/>
</dbReference>
<keyword evidence="11" id="KW-1185">Reference proteome</keyword>
<dbReference type="Gene3D" id="1.10.10.60">
    <property type="entry name" value="Homeodomain-like"/>
    <property type="match status" value="1"/>
</dbReference>
<evidence type="ECO:0000313" key="10">
    <source>
        <dbReference type="EMBL" id="SBT09481.1"/>
    </source>
</evidence>
<dbReference type="InterPro" id="IPR036388">
    <property type="entry name" value="WH-like_DNA-bd_sf"/>
</dbReference>
<dbReference type="GO" id="GO:0003700">
    <property type="term" value="F:DNA-binding transcription factor activity"/>
    <property type="evidence" value="ECO:0007669"/>
    <property type="project" value="InterPro"/>
</dbReference>
<dbReference type="SUPFAM" id="SSF53155">
    <property type="entry name" value="Methylated DNA-protein cysteine methyltransferase domain"/>
    <property type="match status" value="1"/>
</dbReference>
<sequence length="249" mass="27144">MSPFHLQRTFSIWAGISPKRFLQYLTRAHARALLRQSHDVLAASHEAGLSGPGRLHDLMVTCDAVTPGEIRALGAGLEINYGFGLTPFGRIIAGITPRGLCHLQFSESGDVGAASAIRALRDTWPQARLTRNDKVVDPITSRLLCLHNELPTQQQPLHLLLHGSNFQIKVWEALLRIPSGSIVSYGTLAGMAGCPRAPRAVGSALAQNRVALLIPCHRVIRENGETGQYRWTAERKQALLAFESAAVHS</sequence>
<comment type="catalytic activity">
    <reaction evidence="1">
        <text>a 4-O-methyl-thymidine in DNA + L-cysteinyl-[protein] = a thymidine in DNA + S-methyl-L-cysteinyl-[protein]</text>
        <dbReference type="Rhea" id="RHEA:53428"/>
        <dbReference type="Rhea" id="RHEA-COMP:10131"/>
        <dbReference type="Rhea" id="RHEA-COMP:10132"/>
        <dbReference type="Rhea" id="RHEA-COMP:13555"/>
        <dbReference type="Rhea" id="RHEA-COMP:13556"/>
        <dbReference type="ChEBI" id="CHEBI:29950"/>
        <dbReference type="ChEBI" id="CHEBI:82612"/>
        <dbReference type="ChEBI" id="CHEBI:137386"/>
        <dbReference type="ChEBI" id="CHEBI:137387"/>
        <dbReference type="EC" id="2.1.1.63"/>
    </reaction>
</comment>
<dbReference type="PANTHER" id="PTHR10815">
    <property type="entry name" value="METHYLATED-DNA--PROTEIN-CYSTEINE METHYLTRANSFERASE"/>
    <property type="match status" value="1"/>
</dbReference>
<gene>
    <name evidence="10" type="ORF">PROAA_3210001</name>
</gene>
<dbReference type="SUPFAM" id="SSF46767">
    <property type="entry name" value="Methylated DNA-protein cysteine methyltransferase, C-terminal domain"/>
    <property type="match status" value="1"/>
</dbReference>
<dbReference type="GO" id="GO:0003908">
    <property type="term" value="F:methylated-DNA-[protein]-cysteine S-methyltransferase activity"/>
    <property type="evidence" value="ECO:0007669"/>
    <property type="project" value="UniProtKB-EC"/>
</dbReference>
<dbReference type="EMBL" id="FLQY01000248">
    <property type="protein sequence ID" value="SBT09481.1"/>
    <property type="molecule type" value="Genomic_DNA"/>
</dbReference>
<dbReference type="GO" id="GO:0043565">
    <property type="term" value="F:sequence-specific DNA binding"/>
    <property type="evidence" value="ECO:0007669"/>
    <property type="project" value="InterPro"/>
</dbReference>
<dbReference type="Gene3D" id="3.30.160.70">
    <property type="entry name" value="Methylated DNA-protein cysteine methyltransferase domain"/>
    <property type="match status" value="1"/>
</dbReference>
<keyword evidence="6" id="KW-0227">DNA damage</keyword>
<dbReference type="InterPro" id="IPR014048">
    <property type="entry name" value="MethylDNA_cys_MeTrfase_DNA-bd"/>
</dbReference>
<evidence type="ECO:0000256" key="5">
    <source>
        <dbReference type="ARBA" id="ARBA00022679"/>
    </source>
</evidence>
<keyword evidence="4 10" id="KW-0489">Methyltransferase</keyword>
<dbReference type="InterPro" id="IPR036217">
    <property type="entry name" value="MethylDNA_cys_MeTrfase_DNAb"/>
</dbReference>
<evidence type="ECO:0000256" key="4">
    <source>
        <dbReference type="ARBA" id="ARBA00022603"/>
    </source>
</evidence>
<reference evidence="10 11" key="1">
    <citation type="submission" date="2016-06" db="EMBL/GenBank/DDBJ databases">
        <authorList>
            <person name="Kjaerup R.B."/>
            <person name="Dalgaard T.S."/>
            <person name="Juul-Madsen H.R."/>
        </authorList>
    </citation>
    <scope>NUCLEOTIDE SEQUENCE [LARGE SCALE GENOMIC DNA]</scope>
    <source>
        <strain evidence="10">2</strain>
    </source>
</reference>
<dbReference type="GO" id="GO:0032259">
    <property type="term" value="P:methylation"/>
    <property type="evidence" value="ECO:0007669"/>
    <property type="project" value="UniProtKB-KW"/>
</dbReference>
<dbReference type="InterPro" id="IPR018060">
    <property type="entry name" value="HTH_AraC"/>
</dbReference>
<dbReference type="PROSITE" id="PS00374">
    <property type="entry name" value="MGMT"/>
    <property type="match status" value="1"/>
</dbReference>
<evidence type="ECO:0000256" key="8">
    <source>
        <dbReference type="ARBA" id="ARBA00049348"/>
    </source>
</evidence>
<dbReference type="Pfam" id="PF12833">
    <property type="entry name" value="HTH_18"/>
    <property type="match status" value="1"/>
</dbReference>
<comment type="similarity">
    <text evidence="2">Belongs to the MGMT family.</text>
</comment>
<proteinExistence type="inferred from homology"/>
<comment type="catalytic activity">
    <reaction evidence="8">
        <text>a 6-O-methyl-2'-deoxyguanosine in DNA + L-cysteinyl-[protein] = S-methyl-L-cysteinyl-[protein] + a 2'-deoxyguanosine in DNA</text>
        <dbReference type="Rhea" id="RHEA:24000"/>
        <dbReference type="Rhea" id="RHEA-COMP:10131"/>
        <dbReference type="Rhea" id="RHEA-COMP:10132"/>
        <dbReference type="Rhea" id="RHEA-COMP:11367"/>
        <dbReference type="Rhea" id="RHEA-COMP:11368"/>
        <dbReference type="ChEBI" id="CHEBI:29950"/>
        <dbReference type="ChEBI" id="CHEBI:82612"/>
        <dbReference type="ChEBI" id="CHEBI:85445"/>
        <dbReference type="ChEBI" id="CHEBI:85448"/>
        <dbReference type="EC" id="2.1.1.63"/>
    </reaction>
</comment>
<evidence type="ECO:0000259" key="9">
    <source>
        <dbReference type="PROSITE" id="PS01124"/>
    </source>
</evidence>
<name>A0A1A8XXP7_9RHOO</name>
<dbReference type="Pfam" id="PF01035">
    <property type="entry name" value="DNA_binding_1"/>
    <property type="match status" value="1"/>
</dbReference>
<dbReference type="EC" id="2.1.1.63" evidence="3"/>
<accession>A0A1A8XXP7</accession>
<dbReference type="FunFam" id="1.10.10.10:FF:000214">
    <property type="entry name" value="Methylated-DNA--protein-cysteine methyltransferase"/>
    <property type="match status" value="1"/>
</dbReference>
<dbReference type="CDD" id="cd06445">
    <property type="entry name" value="ATase"/>
    <property type="match status" value="1"/>
</dbReference>
<dbReference type="PANTHER" id="PTHR10815:SF13">
    <property type="entry name" value="METHYLATED-DNA--PROTEIN-CYSTEINE METHYLTRANSFERASE"/>
    <property type="match status" value="1"/>
</dbReference>
<evidence type="ECO:0000256" key="7">
    <source>
        <dbReference type="ARBA" id="ARBA00023204"/>
    </source>
</evidence>
<organism evidence="10 11">
    <name type="scientific">Candidatus Propionivibrio aalborgensis</name>
    <dbReference type="NCBI Taxonomy" id="1860101"/>
    <lineage>
        <taxon>Bacteria</taxon>
        <taxon>Pseudomonadati</taxon>
        <taxon>Pseudomonadota</taxon>
        <taxon>Betaproteobacteria</taxon>
        <taxon>Rhodocyclales</taxon>
        <taxon>Rhodocyclaceae</taxon>
        <taxon>Propionivibrio</taxon>
    </lineage>
</organism>